<dbReference type="EMBL" id="OY731398">
    <property type="protein sequence ID" value="CAJ1883075.1"/>
    <property type="molecule type" value="Genomic_DNA"/>
</dbReference>
<proteinExistence type="predicted"/>
<name>A0AA86RTG7_9FABA</name>
<feature type="transmembrane region" description="Helical" evidence="1">
    <location>
        <begin position="46"/>
        <end position="66"/>
    </location>
</feature>
<gene>
    <name evidence="2" type="ORF">AYBTSS11_LOCUS2733</name>
</gene>
<evidence type="ECO:0000313" key="2">
    <source>
        <dbReference type="EMBL" id="CAJ1883075.1"/>
    </source>
</evidence>
<protein>
    <submittedName>
        <fullName evidence="2">Uncharacterized protein</fullName>
    </submittedName>
</protein>
<keyword evidence="3" id="KW-1185">Reference proteome</keyword>
<dbReference type="AlphaFoldDB" id="A0AA86RTG7"/>
<sequence>MSSATAPVESRTQFSPLAQDIEENQIEINDRRMVIEPSEESFDWEALVILLRLAIVGMLLIGFALYQTKLHEPKFDPIPPKFFLDSFHVPHIKVSDGEVSSTWDIALTISNVMNYSDINILKLEAKINYEENESLAVITPILPQYMLPRELFFLDKEESKKVHLQLNTTGWEENQPIVDDTVVQAIAQDLQRGFMRFSLHMMVTGEAGFGDGWVETFTMSPKCSNLEVKFVEGDQLGMTMTMVDHKPKECVGLIHWGPIEDA</sequence>
<organism evidence="2 3">
    <name type="scientific">Sphenostylis stenocarpa</name>
    <dbReference type="NCBI Taxonomy" id="92480"/>
    <lineage>
        <taxon>Eukaryota</taxon>
        <taxon>Viridiplantae</taxon>
        <taxon>Streptophyta</taxon>
        <taxon>Embryophyta</taxon>
        <taxon>Tracheophyta</taxon>
        <taxon>Spermatophyta</taxon>
        <taxon>Magnoliopsida</taxon>
        <taxon>eudicotyledons</taxon>
        <taxon>Gunneridae</taxon>
        <taxon>Pentapetalae</taxon>
        <taxon>rosids</taxon>
        <taxon>fabids</taxon>
        <taxon>Fabales</taxon>
        <taxon>Fabaceae</taxon>
        <taxon>Papilionoideae</taxon>
        <taxon>50 kb inversion clade</taxon>
        <taxon>NPAAA clade</taxon>
        <taxon>indigoferoid/millettioid clade</taxon>
        <taxon>Phaseoleae</taxon>
        <taxon>Sphenostylis</taxon>
    </lineage>
</organism>
<keyword evidence="1" id="KW-0472">Membrane</keyword>
<keyword evidence="1" id="KW-0812">Transmembrane</keyword>
<dbReference type="Gramene" id="rna-AYBTSS11_LOCUS2733">
    <property type="protein sequence ID" value="CAJ1883075.1"/>
    <property type="gene ID" value="gene-AYBTSS11_LOCUS2733"/>
</dbReference>
<accession>A0AA86RTG7</accession>
<evidence type="ECO:0000313" key="3">
    <source>
        <dbReference type="Proteomes" id="UP001189624"/>
    </source>
</evidence>
<keyword evidence="1" id="KW-1133">Transmembrane helix</keyword>
<evidence type="ECO:0000256" key="1">
    <source>
        <dbReference type="SAM" id="Phobius"/>
    </source>
</evidence>
<dbReference type="Proteomes" id="UP001189624">
    <property type="component" value="Chromosome 1"/>
</dbReference>
<reference evidence="2" key="1">
    <citation type="submission" date="2023-10" db="EMBL/GenBank/DDBJ databases">
        <authorList>
            <person name="Domelevo Entfellner J.-B."/>
        </authorList>
    </citation>
    <scope>NUCLEOTIDE SEQUENCE</scope>
</reference>